<accession>A0ABP5UXP7</accession>
<keyword evidence="2" id="KW-1185">Reference proteome</keyword>
<evidence type="ECO:0000313" key="2">
    <source>
        <dbReference type="Proteomes" id="UP001500058"/>
    </source>
</evidence>
<dbReference type="RefSeq" id="WP_344629406.1">
    <property type="nucleotide sequence ID" value="NZ_BAAATJ010000002.1"/>
</dbReference>
<organism evidence="1 2">
    <name type="scientific">Streptomyces glaucosporus</name>
    <dbReference type="NCBI Taxonomy" id="284044"/>
    <lineage>
        <taxon>Bacteria</taxon>
        <taxon>Bacillati</taxon>
        <taxon>Actinomycetota</taxon>
        <taxon>Actinomycetes</taxon>
        <taxon>Kitasatosporales</taxon>
        <taxon>Streptomycetaceae</taxon>
        <taxon>Streptomyces</taxon>
    </lineage>
</organism>
<comment type="caution">
    <text evidence="1">The sequence shown here is derived from an EMBL/GenBank/DDBJ whole genome shotgun (WGS) entry which is preliminary data.</text>
</comment>
<sequence>MPYGPTSGIADPLFGEIHVRVDPGAGRVEVGGPAVPPVVVRRTRGAGRRSRTAVGTRRAGRLAMTVDGEDVRVVPGRGWGLRRCHGVRVVHRGSRYRLTPGYLPRGRSRLTRDGRRLGRFRSDGRAAPAEWSGGAPVTARDAAVGYALAAAFGRRRKSWLWDAAEVVLDGLSSG</sequence>
<dbReference type="EMBL" id="BAAATJ010000002">
    <property type="protein sequence ID" value="GAA2387461.1"/>
    <property type="molecule type" value="Genomic_DNA"/>
</dbReference>
<reference evidence="2" key="1">
    <citation type="journal article" date="2019" name="Int. J. Syst. Evol. Microbiol.">
        <title>The Global Catalogue of Microorganisms (GCM) 10K type strain sequencing project: providing services to taxonomists for standard genome sequencing and annotation.</title>
        <authorList>
            <consortium name="The Broad Institute Genomics Platform"/>
            <consortium name="The Broad Institute Genome Sequencing Center for Infectious Disease"/>
            <person name="Wu L."/>
            <person name="Ma J."/>
        </authorList>
    </citation>
    <scope>NUCLEOTIDE SEQUENCE [LARGE SCALE GENOMIC DNA]</scope>
    <source>
        <strain evidence="2">JCM 6921</strain>
    </source>
</reference>
<proteinExistence type="predicted"/>
<gene>
    <name evidence="1" type="ORF">GCM10010420_08110</name>
</gene>
<name>A0ABP5UXP7_9ACTN</name>
<evidence type="ECO:0000313" key="1">
    <source>
        <dbReference type="EMBL" id="GAA2387461.1"/>
    </source>
</evidence>
<protein>
    <submittedName>
        <fullName evidence="1">Uncharacterized protein</fullName>
    </submittedName>
</protein>
<dbReference type="Proteomes" id="UP001500058">
    <property type="component" value="Unassembled WGS sequence"/>
</dbReference>